<comment type="caution">
    <text evidence="2">The sequence shown here is derived from an EMBL/GenBank/DDBJ whole genome shotgun (WGS) entry which is preliminary data.</text>
</comment>
<keyword evidence="3" id="KW-1185">Reference proteome</keyword>
<evidence type="ECO:0000313" key="2">
    <source>
        <dbReference type="EMBL" id="GAV03718.1"/>
    </source>
</evidence>
<evidence type="ECO:0008006" key="4">
    <source>
        <dbReference type="Google" id="ProtNLM"/>
    </source>
</evidence>
<evidence type="ECO:0000256" key="1">
    <source>
        <dbReference type="SAM" id="SignalP"/>
    </source>
</evidence>
<keyword evidence="1" id="KW-0732">Signal</keyword>
<proteinExistence type="predicted"/>
<protein>
    <recommendedName>
        <fullName evidence="4">Pro-corazonin</fullName>
    </recommendedName>
</protein>
<dbReference type="Proteomes" id="UP000186922">
    <property type="component" value="Unassembled WGS sequence"/>
</dbReference>
<evidence type="ECO:0000313" key="3">
    <source>
        <dbReference type="Proteomes" id="UP000186922"/>
    </source>
</evidence>
<name>A0A1D1VV99_RAMVA</name>
<sequence>MVFPMALPNAWRLVMPMCVLGLLILSHELTSAQQFQFSKGWTPGKRSGEAPSMADSLNANMMKNPVDVTLTSGANFRLSRSDLNQLVGLIRANILGYPDMVV</sequence>
<dbReference type="OrthoDB" id="6436322at2759"/>
<feature type="signal peptide" evidence="1">
    <location>
        <begin position="1"/>
        <end position="32"/>
    </location>
</feature>
<dbReference type="AlphaFoldDB" id="A0A1D1VV99"/>
<gene>
    <name evidence="2" type="primary">RvY_14107-1</name>
    <name evidence="2" type="synonym">RvY_14107.1</name>
    <name evidence="2" type="ORF">RvY_14107</name>
</gene>
<dbReference type="EMBL" id="BDGG01000010">
    <property type="protein sequence ID" value="GAV03718.1"/>
    <property type="molecule type" value="Genomic_DNA"/>
</dbReference>
<reference evidence="2 3" key="1">
    <citation type="journal article" date="2016" name="Nat. Commun.">
        <title>Extremotolerant tardigrade genome and improved radiotolerance of human cultured cells by tardigrade-unique protein.</title>
        <authorList>
            <person name="Hashimoto T."/>
            <person name="Horikawa D.D."/>
            <person name="Saito Y."/>
            <person name="Kuwahara H."/>
            <person name="Kozuka-Hata H."/>
            <person name="Shin-I T."/>
            <person name="Minakuchi Y."/>
            <person name="Ohishi K."/>
            <person name="Motoyama A."/>
            <person name="Aizu T."/>
            <person name="Enomoto A."/>
            <person name="Kondo K."/>
            <person name="Tanaka S."/>
            <person name="Hara Y."/>
            <person name="Koshikawa S."/>
            <person name="Sagara H."/>
            <person name="Miura T."/>
            <person name="Yokobori S."/>
            <person name="Miyagawa K."/>
            <person name="Suzuki Y."/>
            <person name="Kubo T."/>
            <person name="Oyama M."/>
            <person name="Kohara Y."/>
            <person name="Fujiyama A."/>
            <person name="Arakawa K."/>
            <person name="Katayama T."/>
            <person name="Toyoda A."/>
            <person name="Kunieda T."/>
        </authorList>
    </citation>
    <scope>NUCLEOTIDE SEQUENCE [LARGE SCALE GENOMIC DNA]</scope>
    <source>
        <strain evidence="2 3">YOKOZUNA-1</strain>
    </source>
</reference>
<accession>A0A1D1VV99</accession>
<feature type="chain" id="PRO_5008898897" description="Pro-corazonin" evidence="1">
    <location>
        <begin position="33"/>
        <end position="102"/>
    </location>
</feature>
<organism evidence="2 3">
    <name type="scientific">Ramazzottius varieornatus</name>
    <name type="common">Water bear</name>
    <name type="synonym">Tardigrade</name>
    <dbReference type="NCBI Taxonomy" id="947166"/>
    <lineage>
        <taxon>Eukaryota</taxon>
        <taxon>Metazoa</taxon>
        <taxon>Ecdysozoa</taxon>
        <taxon>Tardigrada</taxon>
        <taxon>Eutardigrada</taxon>
        <taxon>Parachela</taxon>
        <taxon>Hypsibioidea</taxon>
        <taxon>Ramazzottiidae</taxon>
        <taxon>Ramazzottius</taxon>
    </lineage>
</organism>